<sequence length="183" mass="21754">MANKFKIVLGILLAIGFIYGVVFGTEILQGLSIGVLITTTSSILVNKYIIDHKEKILNDSKVYTFYNYLTEMKIHIDRAKEEKKLPKLKKRNLRNMPESRAEELYWLIQKIEESKNNIQYNQNKELKKIFLKINNYSKKNKWLFNLKDLENLRNSDIPQKNRKMIENFDEVYEDVENYLGIEK</sequence>
<keyword evidence="1" id="KW-0812">Transmembrane</keyword>
<dbReference type="AlphaFoldDB" id="A0A5D0MFB3"/>
<feature type="transmembrane region" description="Helical" evidence="1">
    <location>
        <begin position="7"/>
        <end position="25"/>
    </location>
</feature>
<evidence type="ECO:0000313" key="3">
    <source>
        <dbReference type="Proteomes" id="UP000324143"/>
    </source>
</evidence>
<proteinExistence type="predicted"/>
<organism evidence="2 3">
    <name type="scientific">Candidatus Mcinerneyibacterium aminivorans</name>
    <dbReference type="NCBI Taxonomy" id="2703815"/>
    <lineage>
        <taxon>Bacteria</taxon>
        <taxon>Candidatus Macinerneyibacteriota</taxon>
        <taxon>Candidatus Mcinerneyibacteria</taxon>
        <taxon>Candidatus Mcinerneyibacteriales</taxon>
        <taxon>Candidatus Mcinerneyibacteriaceae</taxon>
        <taxon>Candidatus Mcinerneyibacterium</taxon>
    </lineage>
</organism>
<comment type="caution">
    <text evidence="2">The sequence shown here is derived from an EMBL/GenBank/DDBJ whole genome shotgun (WGS) entry which is preliminary data.</text>
</comment>
<dbReference type="Proteomes" id="UP000324143">
    <property type="component" value="Unassembled WGS sequence"/>
</dbReference>
<dbReference type="EMBL" id="VSIX01000110">
    <property type="protein sequence ID" value="TYB30585.1"/>
    <property type="molecule type" value="Genomic_DNA"/>
</dbReference>
<name>A0A5D0MFB3_9BACT</name>
<accession>A0A5D0MFB3</accession>
<reference evidence="2" key="1">
    <citation type="submission" date="2019-08" db="EMBL/GenBank/DDBJ databases">
        <title>Genomic characterization of a novel candidate phylum (ARYD3) from a high temperature, high salinity tertiary oil reservoir in north central Oklahoma, USA.</title>
        <authorList>
            <person name="Youssef N.H."/>
            <person name="Yadav A."/>
            <person name="Elshahed M.S."/>
        </authorList>
    </citation>
    <scope>NUCLEOTIDE SEQUENCE [LARGE SCALE GENOMIC DNA]</scope>
    <source>
        <strain evidence="2">ARYD3</strain>
    </source>
</reference>
<keyword evidence="1" id="KW-0472">Membrane</keyword>
<keyword evidence="1" id="KW-1133">Transmembrane helix</keyword>
<gene>
    <name evidence="2" type="ORF">FXF47_08500</name>
</gene>
<keyword evidence="3" id="KW-1185">Reference proteome</keyword>
<evidence type="ECO:0000313" key="2">
    <source>
        <dbReference type="EMBL" id="TYB30585.1"/>
    </source>
</evidence>
<protein>
    <submittedName>
        <fullName evidence="2">Uncharacterized protein</fullName>
    </submittedName>
</protein>
<evidence type="ECO:0000256" key="1">
    <source>
        <dbReference type="SAM" id="Phobius"/>
    </source>
</evidence>